<organism evidence="8 9">
    <name type="scientific">Muricoccus roseus</name>
    <dbReference type="NCBI Taxonomy" id="198092"/>
    <lineage>
        <taxon>Bacteria</taxon>
        <taxon>Pseudomonadati</taxon>
        <taxon>Pseudomonadota</taxon>
        <taxon>Alphaproteobacteria</taxon>
        <taxon>Acetobacterales</taxon>
        <taxon>Roseomonadaceae</taxon>
        <taxon>Muricoccus</taxon>
    </lineage>
</organism>
<dbReference type="OrthoDB" id="8058394at2"/>
<dbReference type="GO" id="GO:0016020">
    <property type="term" value="C:membrane"/>
    <property type="evidence" value="ECO:0007669"/>
    <property type="project" value="UniProtKB-SubCell"/>
</dbReference>
<feature type="transmembrane region" description="Helical" evidence="7">
    <location>
        <begin position="141"/>
        <end position="159"/>
    </location>
</feature>
<feature type="transmembrane region" description="Helical" evidence="7">
    <location>
        <begin position="36"/>
        <end position="53"/>
    </location>
</feature>
<dbReference type="InterPro" id="IPR007688">
    <property type="entry name" value="Conjugal_tfr_TrbL/VirB6"/>
</dbReference>
<comment type="similarity">
    <text evidence="2">Belongs to the TrbL/VirB6 family.</text>
</comment>
<evidence type="ECO:0000256" key="2">
    <source>
        <dbReference type="ARBA" id="ARBA00007802"/>
    </source>
</evidence>
<name>A0A1M6SXE2_9PROT</name>
<sequence>MAADFFHKVSMTFDTNLMTGIDTVINSGLTFARPQVRAAATLFILISGWLVLTGRMDKNVLAGRVLRIMAVAALLTSAGTFNTYVRDLFLQDIPSTVGAALTGGTTYAPAAQFDALWNATQRMAATVLAEANGYTQLGERLAIRALMAISFVALVVIFLMWVIARVVMGMVIALGPFLIGLYLFDATRPFVDRWVGKLVSLTLVQLSIGVMLQLLMTGFNGYVRQAQANPGGSIDEKIGALLQVGAWYWCGLLLIGALTGVAYSIGGGLAGSFAPHTQALGEAIDRGMASMQRRSDKKAAAASQGRQEAYQSRMATAVEATAANTAPKG</sequence>
<proteinExistence type="inferred from homology"/>
<feature type="transmembrane region" description="Helical" evidence="7">
    <location>
        <begin position="204"/>
        <end position="223"/>
    </location>
</feature>
<dbReference type="STRING" id="198092.SAMN02745194_05030"/>
<dbReference type="Pfam" id="PF04610">
    <property type="entry name" value="TrbL"/>
    <property type="match status" value="1"/>
</dbReference>
<evidence type="ECO:0000256" key="4">
    <source>
        <dbReference type="ARBA" id="ARBA00022989"/>
    </source>
</evidence>
<keyword evidence="4 7" id="KW-1133">Transmembrane helix</keyword>
<feature type="transmembrane region" description="Helical" evidence="7">
    <location>
        <begin position="244"/>
        <end position="265"/>
    </location>
</feature>
<gene>
    <name evidence="8" type="ORF">SAMN02745194_05030</name>
</gene>
<evidence type="ECO:0000256" key="1">
    <source>
        <dbReference type="ARBA" id="ARBA00004141"/>
    </source>
</evidence>
<evidence type="ECO:0000256" key="5">
    <source>
        <dbReference type="ARBA" id="ARBA00023136"/>
    </source>
</evidence>
<feature type="transmembrane region" description="Helical" evidence="7">
    <location>
        <begin position="166"/>
        <end position="184"/>
    </location>
</feature>
<evidence type="ECO:0000313" key="9">
    <source>
        <dbReference type="Proteomes" id="UP000184387"/>
    </source>
</evidence>
<dbReference type="AlphaFoldDB" id="A0A1M6SXE2"/>
<feature type="region of interest" description="Disordered" evidence="6">
    <location>
        <begin position="294"/>
        <end position="315"/>
    </location>
</feature>
<keyword evidence="3 7" id="KW-0812">Transmembrane</keyword>
<comment type="subcellular location">
    <subcellularLocation>
        <location evidence="1">Membrane</location>
        <topology evidence="1">Multi-pass membrane protein</topology>
    </subcellularLocation>
</comment>
<dbReference type="EMBL" id="FQZF01000064">
    <property type="protein sequence ID" value="SHK49391.1"/>
    <property type="molecule type" value="Genomic_DNA"/>
</dbReference>
<keyword evidence="9" id="KW-1185">Reference proteome</keyword>
<evidence type="ECO:0000256" key="7">
    <source>
        <dbReference type="SAM" id="Phobius"/>
    </source>
</evidence>
<accession>A0A1M6SXE2</accession>
<protein>
    <submittedName>
        <fullName evidence="8">Type IV secretory pathway, VirB6 components</fullName>
    </submittedName>
</protein>
<feature type="transmembrane region" description="Helical" evidence="7">
    <location>
        <begin position="65"/>
        <end position="85"/>
    </location>
</feature>
<evidence type="ECO:0000256" key="3">
    <source>
        <dbReference type="ARBA" id="ARBA00022692"/>
    </source>
</evidence>
<reference evidence="8 9" key="1">
    <citation type="submission" date="2016-11" db="EMBL/GenBank/DDBJ databases">
        <authorList>
            <person name="Jaros S."/>
            <person name="Januszkiewicz K."/>
            <person name="Wedrychowicz H."/>
        </authorList>
    </citation>
    <scope>NUCLEOTIDE SEQUENCE [LARGE SCALE GENOMIC DNA]</scope>
    <source>
        <strain evidence="8 9">DSM 14916</strain>
    </source>
</reference>
<dbReference type="Proteomes" id="UP000184387">
    <property type="component" value="Unassembled WGS sequence"/>
</dbReference>
<dbReference type="GO" id="GO:0030255">
    <property type="term" value="P:protein secretion by the type IV secretion system"/>
    <property type="evidence" value="ECO:0007669"/>
    <property type="project" value="InterPro"/>
</dbReference>
<feature type="compositionally biased region" description="Polar residues" evidence="6">
    <location>
        <begin position="304"/>
        <end position="314"/>
    </location>
</feature>
<dbReference type="RefSeq" id="WP_073140586.1">
    <property type="nucleotide sequence ID" value="NZ_FQZF01000064.1"/>
</dbReference>
<evidence type="ECO:0000313" key="8">
    <source>
        <dbReference type="EMBL" id="SHK49391.1"/>
    </source>
</evidence>
<evidence type="ECO:0000256" key="6">
    <source>
        <dbReference type="SAM" id="MobiDB-lite"/>
    </source>
</evidence>
<keyword evidence="5 7" id="KW-0472">Membrane</keyword>